<name>A0ABQ2TCW5_STREZ</name>
<comment type="caution">
    <text evidence="2">The sequence shown here is derived from an EMBL/GenBank/DDBJ whole genome shotgun (WGS) entry which is preliminary data.</text>
</comment>
<protein>
    <recommendedName>
        <fullName evidence="4">DUF397 domain-containing protein</fullName>
    </recommendedName>
</protein>
<feature type="region of interest" description="Disordered" evidence="1">
    <location>
        <begin position="1"/>
        <end position="85"/>
    </location>
</feature>
<dbReference type="EMBL" id="BMTX01000015">
    <property type="protein sequence ID" value="GGS60339.1"/>
    <property type="molecule type" value="Genomic_DNA"/>
</dbReference>
<feature type="compositionally biased region" description="Basic and acidic residues" evidence="1">
    <location>
        <begin position="23"/>
        <end position="32"/>
    </location>
</feature>
<reference evidence="3" key="1">
    <citation type="journal article" date="2019" name="Int. J. Syst. Evol. Microbiol.">
        <title>The Global Catalogue of Microorganisms (GCM) 10K type strain sequencing project: providing services to taxonomists for standard genome sequencing and annotation.</title>
        <authorList>
            <consortium name="The Broad Institute Genomics Platform"/>
            <consortium name="The Broad Institute Genome Sequencing Center for Infectious Disease"/>
            <person name="Wu L."/>
            <person name="Ma J."/>
        </authorList>
    </citation>
    <scope>NUCLEOTIDE SEQUENCE [LARGE SCALE GENOMIC DNA]</scope>
    <source>
        <strain evidence="3">JCM 4416</strain>
    </source>
</reference>
<sequence length="85" mass="8904">MADSDAGGSHCVDPNRVTGARLRSGDRTRAPTENDPFWQASDEPVRGGIAEGGADTTELAVPASRTASRSSASGPTTRARPRRRP</sequence>
<evidence type="ECO:0000313" key="3">
    <source>
        <dbReference type="Proteomes" id="UP000597853"/>
    </source>
</evidence>
<keyword evidence="3" id="KW-1185">Reference proteome</keyword>
<feature type="compositionally biased region" description="Low complexity" evidence="1">
    <location>
        <begin position="62"/>
        <end position="78"/>
    </location>
</feature>
<gene>
    <name evidence="2" type="ORF">GCM10010285_44550</name>
</gene>
<evidence type="ECO:0000313" key="2">
    <source>
        <dbReference type="EMBL" id="GGS60339.1"/>
    </source>
</evidence>
<accession>A0ABQ2TCW5</accession>
<dbReference type="Proteomes" id="UP000597853">
    <property type="component" value="Unassembled WGS sequence"/>
</dbReference>
<organism evidence="2 3">
    <name type="scientific">Streptomyces pseudogriseolus</name>
    <name type="common">Streptomyces gancidicus</name>
    <name type="synonym">Streptomyces rubiginosus</name>
    <dbReference type="NCBI Taxonomy" id="36817"/>
    <lineage>
        <taxon>Bacteria</taxon>
        <taxon>Bacillati</taxon>
        <taxon>Actinomycetota</taxon>
        <taxon>Actinomycetes</taxon>
        <taxon>Kitasatosporales</taxon>
        <taxon>Streptomycetaceae</taxon>
        <taxon>Streptomyces</taxon>
        <taxon>Streptomyces pseudogriseolus group</taxon>
    </lineage>
</organism>
<evidence type="ECO:0008006" key="4">
    <source>
        <dbReference type="Google" id="ProtNLM"/>
    </source>
</evidence>
<proteinExistence type="predicted"/>
<evidence type="ECO:0000256" key="1">
    <source>
        <dbReference type="SAM" id="MobiDB-lite"/>
    </source>
</evidence>